<dbReference type="EMBL" id="FXTN01000002">
    <property type="protein sequence ID" value="SMO47306.1"/>
    <property type="molecule type" value="Genomic_DNA"/>
</dbReference>
<organism evidence="2 3">
    <name type="scientific">Pedobacter westerhofensis</name>
    <dbReference type="NCBI Taxonomy" id="425512"/>
    <lineage>
        <taxon>Bacteria</taxon>
        <taxon>Pseudomonadati</taxon>
        <taxon>Bacteroidota</taxon>
        <taxon>Sphingobacteriia</taxon>
        <taxon>Sphingobacteriales</taxon>
        <taxon>Sphingobacteriaceae</taxon>
        <taxon>Pedobacter</taxon>
    </lineage>
</organism>
<accession>A0A521BJR8</accession>
<dbReference type="RefSeq" id="WP_142527018.1">
    <property type="nucleotide sequence ID" value="NZ_CBCSJO010000003.1"/>
</dbReference>
<dbReference type="AlphaFoldDB" id="A0A521BJR8"/>
<gene>
    <name evidence="2" type="ORF">SAMN06265348_102353</name>
</gene>
<dbReference type="InterPro" id="IPR046233">
    <property type="entry name" value="DUF6266"/>
</dbReference>
<dbReference type="OrthoDB" id="665435at2"/>
<name>A0A521BJR8_9SPHI</name>
<protein>
    <submittedName>
        <fullName evidence="2">Uncharacterized protein</fullName>
    </submittedName>
</protein>
<feature type="compositionally biased region" description="Polar residues" evidence="1">
    <location>
        <begin position="35"/>
        <end position="45"/>
    </location>
</feature>
<feature type="region of interest" description="Disordered" evidence="1">
    <location>
        <begin position="29"/>
        <end position="49"/>
    </location>
</feature>
<dbReference type="Pfam" id="PF19781">
    <property type="entry name" value="DUF6266"/>
    <property type="match status" value="1"/>
</dbReference>
<proteinExistence type="predicted"/>
<reference evidence="2 3" key="1">
    <citation type="submission" date="2017-05" db="EMBL/GenBank/DDBJ databases">
        <authorList>
            <person name="Varghese N."/>
            <person name="Submissions S."/>
        </authorList>
    </citation>
    <scope>NUCLEOTIDE SEQUENCE [LARGE SCALE GENOMIC DNA]</scope>
    <source>
        <strain evidence="2 3">DSM 19036</strain>
    </source>
</reference>
<keyword evidence="3" id="KW-1185">Reference proteome</keyword>
<dbReference type="Proteomes" id="UP000320300">
    <property type="component" value="Unassembled WGS sequence"/>
</dbReference>
<evidence type="ECO:0000256" key="1">
    <source>
        <dbReference type="SAM" id="MobiDB-lite"/>
    </source>
</evidence>
<sequence>MSRLEPGQLGVFRGRTGRTVVSKWRGIWTGRKAPTKSSKPGSPEQQDQRLKFGEVNKFLRLFAKEIAIGWQSDKRNETAMNEAVRYHLDKAVKGEYPDYQIDYEKVFISRGRGKIDGGFQPVAKAGAGFSIDIS</sequence>
<evidence type="ECO:0000313" key="3">
    <source>
        <dbReference type="Proteomes" id="UP000320300"/>
    </source>
</evidence>
<evidence type="ECO:0000313" key="2">
    <source>
        <dbReference type="EMBL" id="SMO47306.1"/>
    </source>
</evidence>